<protein>
    <submittedName>
        <fullName evidence="1">Uncharacterized protein</fullName>
    </submittedName>
</protein>
<proteinExistence type="predicted"/>
<evidence type="ECO:0000313" key="2">
    <source>
        <dbReference type="Proteomes" id="UP000225277"/>
    </source>
</evidence>
<evidence type="ECO:0000313" key="1">
    <source>
        <dbReference type="EMBL" id="CZT14254.1"/>
    </source>
</evidence>
<dbReference type="Proteomes" id="UP000225277">
    <property type="component" value="Unassembled WGS sequence"/>
</dbReference>
<organism evidence="1 2">
    <name type="scientific">Ramularia collo-cygni</name>
    <dbReference type="NCBI Taxonomy" id="112498"/>
    <lineage>
        <taxon>Eukaryota</taxon>
        <taxon>Fungi</taxon>
        <taxon>Dikarya</taxon>
        <taxon>Ascomycota</taxon>
        <taxon>Pezizomycotina</taxon>
        <taxon>Dothideomycetes</taxon>
        <taxon>Dothideomycetidae</taxon>
        <taxon>Mycosphaerellales</taxon>
        <taxon>Mycosphaerellaceae</taxon>
        <taxon>Ramularia</taxon>
    </lineage>
</organism>
<dbReference type="RefSeq" id="XP_023621152.1">
    <property type="nucleotide sequence ID" value="XM_023765384.1"/>
</dbReference>
<accession>A0A2D3UW38</accession>
<dbReference type="AlphaFoldDB" id="A0A2D3UW38"/>
<sequence>MANRGNAASSIGTVWRLTTCSLGRKAEFISTTLAHVRQQSRLHDCSLDAIDPYPPLMSFSRLRHPLCAPQTTVGRITRRPIPKIQCTV</sequence>
<name>A0A2D3UW38_9PEZI</name>
<dbReference type="EMBL" id="FJUY01000001">
    <property type="protein sequence ID" value="CZT14254.1"/>
    <property type="molecule type" value="Genomic_DNA"/>
</dbReference>
<keyword evidence="2" id="KW-1185">Reference proteome</keyword>
<gene>
    <name evidence="1" type="ORF">RCC_00229</name>
</gene>
<reference evidence="1 2" key="1">
    <citation type="submission" date="2016-03" db="EMBL/GenBank/DDBJ databases">
        <authorList>
            <person name="Ploux O."/>
        </authorList>
    </citation>
    <scope>NUCLEOTIDE SEQUENCE [LARGE SCALE GENOMIC DNA]</scope>
    <source>
        <strain evidence="1 2">URUG2</strain>
    </source>
</reference>
<dbReference type="GeneID" id="35595629"/>